<name>A0A1U7JA28_9CYAN</name>
<gene>
    <name evidence="2" type="ORF">NIES30_00400</name>
</gene>
<sequence>MLEPSLLRALVWTDYRLAVLFTVFLPLVLLIWAFVQKNESIQHLLTIYWKVASLLMITVYLMIGGFNISFLSGLMARILIPVGLWFWVDLNEEIREQPDSLLKLLFSAWRWAITLYNIIGGAIVLGFLPCAFSNARFGAADCQTWLEPPLLYKEYFHAGYTNGFLGFFGILGLVVYMACLAWFVFVRLGKQGRQAIN</sequence>
<accession>A0A1U7JA28</accession>
<proteinExistence type="predicted"/>
<evidence type="ECO:0008006" key="4">
    <source>
        <dbReference type="Google" id="ProtNLM"/>
    </source>
</evidence>
<feature type="transmembrane region" description="Helical" evidence="1">
    <location>
        <begin position="164"/>
        <end position="185"/>
    </location>
</feature>
<keyword evidence="3" id="KW-1185">Reference proteome</keyword>
<evidence type="ECO:0000313" key="2">
    <source>
        <dbReference type="EMBL" id="OKH50603.1"/>
    </source>
</evidence>
<feature type="transmembrane region" description="Helical" evidence="1">
    <location>
        <begin position="15"/>
        <end position="35"/>
    </location>
</feature>
<keyword evidence="1" id="KW-1133">Transmembrane helix</keyword>
<dbReference type="RefSeq" id="WP_073606418.1">
    <property type="nucleotide sequence ID" value="NZ_MRCG01000001.1"/>
</dbReference>
<dbReference type="Proteomes" id="UP000185557">
    <property type="component" value="Unassembled WGS sequence"/>
</dbReference>
<organism evidence="2 3">
    <name type="scientific">Phormidium tenue NIES-30</name>
    <dbReference type="NCBI Taxonomy" id="549789"/>
    <lineage>
        <taxon>Bacteria</taxon>
        <taxon>Bacillati</taxon>
        <taxon>Cyanobacteriota</taxon>
        <taxon>Cyanophyceae</taxon>
        <taxon>Oscillatoriophycideae</taxon>
        <taxon>Oscillatoriales</taxon>
        <taxon>Oscillatoriaceae</taxon>
        <taxon>Phormidium</taxon>
    </lineage>
</organism>
<dbReference type="InterPro" id="IPR021515">
    <property type="entry name" value="DUF3177"/>
</dbReference>
<protein>
    <recommendedName>
        <fullName evidence="4">DUF3177 domain-containing protein</fullName>
    </recommendedName>
</protein>
<dbReference type="AlphaFoldDB" id="A0A1U7JA28"/>
<feature type="transmembrane region" description="Helical" evidence="1">
    <location>
        <begin position="108"/>
        <end position="128"/>
    </location>
</feature>
<reference evidence="2 3" key="1">
    <citation type="submission" date="2016-11" db="EMBL/GenBank/DDBJ databases">
        <title>Draft Genome Sequences of Nine Cyanobacterial Strains from Diverse Habitats.</title>
        <authorList>
            <person name="Zhu T."/>
            <person name="Hou S."/>
            <person name="Lu X."/>
            <person name="Hess W.R."/>
        </authorList>
    </citation>
    <scope>NUCLEOTIDE SEQUENCE [LARGE SCALE GENOMIC DNA]</scope>
    <source>
        <strain evidence="2 3">NIES-30</strain>
    </source>
</reference>
<evidence type="ECO:0000313" key="3">
    <source>
        <dbReference type="Proteomes" id="UP000185557"/>
    </source>
</evidence>
<keyword evidence="1" id="KW-0472">Membrane</keyword>
<feature type="transmembrane region" description="Helical" evidence="1">
    <location>
        <begin position="47"/>
        <end position="63"/>
    </location>
</feature>
<evidence type="ECO:0000256" key="1">
    <source>
        <dbReference type="SAM" id="Phobius"/>
    </source>
</evidence>
<keyword evidence="1" id="KW-0812">Transmembrane</keyword>
<dbReference type="EMBL" id="MRCG01000001">
    <property type="protein sequence ID" value="OKH50603.1"/>
    <property type="molecule type" value="Genomic_DNA"/>
</dbReference>
<comment type="caution">
    <text evidence="2">The sequence shown here is derived from an EMBL/GenBank/DDBJ whole genome shotgun (WGS) entry which is preliminary data.</text>
</comment>
<dbReference type="STRING" id="549789.NIES30_00400"/>
<dbReference type="Pfam" id="PF11375">
    <property type="entry name" value="DUF3177"/>
    <property type="match status" value="1"/>
</dbReference>
<dbReference type="OrthoDB" id="517164at2"/>